<accession>A0A7Y3WS40</accession>
<protein>
    <submittedName>
        <fullName evidence="7">ABC transporter permease</fullName>
    </submittedName>
</protein>
<evidence type="ECO:0000313" key="8">
    <source>
        <dbReference type="Proteomes" id="UP000531659"/>
    </source>
</evidence>
<keyword evidence="3 5" id="KW-1133">Transmembrane helix</keyword>
<dbReference type="GO" id="GO:0016020">
    <property type="term" value="C:membrane"/>
    <property type="evidence" value="ECO:0007669"/>
    <property type="project" value="UniProtKB-SubCell"/>
</dbReference>
<dbReference type="PANTHER" id="PTHR43471">
    <property type="entry name" value="ABC TRANSPORTER PERMEASE"/>
    <property type="match status" value="1"/>
</dbReference>
<evidence type="ECO:0000256" key="2">
    <source>
        <dbReference type="ARBA" id="ARBA00022692"/>
    </source>
</evidence>
<evidence type="ECO:0000256" key="4">
    <source>
        <dbReference type="ARBA" id="ARBA00023136"/>
    </source>
</evidence>
<evidence type="ECO:0000259" key="6">
    <source>
        <dbReference type="Pfam" id="PF12698"/>
    </source>
</evidence>
<dbReference type="GO" id="GO:0140359">
    <property type="term" value="F:ABC-type transporter activity"/>
    <property type="evidence" value="ECO:0007669"/>
    <property type="project" value="InterPro"/>
</dbReference>
<sequence>MNIINLFKNKLDRILSKKSIIIVAVVVIPIMIGIAVIFSTKAPSKETIAFLSNNVQNTPVDSRYDVQVVHKKPTTADLVLGKYVAIVEEKNSGNYEVTTLKSEEDKKIIENFFKSGKIAKDYKGEDEIRAERGVGTNILGFILMLLLMQGVALTTLFEEDRNIKTFRRILTSPVSEKKYLFSQGMFTFLCLFIPSYLAVTIISVCFRINIGYSFGMLAILMIILSALSTAFALFMTAVLDRDISLATSGISLITCVLAGCFISFTNNNKVLDTLCSIFPQKSYMTLIHGIEKGNGILEFKGQLIYLLIWIIALWILGSIITKSKMKKGIY</sequence>
<dbReference type="AlphaFoldDB" id="A0A7Y3WS40"/>
<dbReference type="EMBL" id="JABEYB010000005">
    <property type="protein sequence ID" value="NNU75751.1"/>
    <property type="molecule type" value="Genomic_DNA"/>
</dbReference>
<reference evidence="7 8" key="1">
    <citation type="submission" date="2020-05" db="EMBL/GenBank/DDBJ databases">
        <title>Complete genome of Clostridium estertheticum subspecies estertheticum, isolated from Vacuum packed lamb meat from New Zealand imported to Switzerland.</title>
        <authorList>
            <person name="Wambui J."/>
            <person name="Stevens M.J.A."/>
            <person name="Stephan R."/>
        </authorList>
    </citation>
    <scope>NUCLEOTIDE SEQUENCE [LARGE SCALE GENOMIC DNA]</scope>
    <source>
        <strain evidence="7 8">CEST001</strain>
    </source>
</reference>
<proteinExistence type="predicted"/>
<comment type="caution">
    <text evidence="7">The sequence shown here is derived from an EMBL/GenBank/DDBJ whole genome shotgun (WGS) entry which is preliminary data.</text>
</comment>
<feature type="transmembrane region" description="Helical" evidence="5">
    <location>
        <begin position="210"/>
        <end position="233"/>
    </location>
</feature>
<keyword evidence="2 5" id="KW-0812">Transmembrane</keyword>
<feature type="transmembrane region" description="Helical" evidence="5">
    <location>
        <begin position="20"/>
        <end position="38"/>
    </location>
</feature>
<organism evidence="7 8">
    <name type="scientific">Clostridium estertheticum</name>
    <dbReference type="NCBI Taxonomy" id="238834"/>
    <lineage>
        <taxon>Bacteria</taxon>
        <taxon>Bacillati</taxon>
        <taxon>Bacillota</taxon>
        <taxon>Clostridia</taxon>
        <taxon>Eubacteriales</taxon>
        <taxon>Clostridiaceae</taxon>
        <taxon>Clostridium</taxon>
    </lineage>
</organism>
<evidence type="ECO:0000256" key="5">
    <source>
        <dbReference type="SAM" id="Phobius"/>
    </source>
</evidence>
<feature type="transmembrane region" description="Helical" evidence="5">
    <location>
        <begin position="179"/>
        <end position="204"/>
    </location>
</feature>
<feature type="transmembrane region" description="Helical" evidence="5">
    <location>
        <begin position="245"/>
        <end position="264"/>
    </location>
</feature>
<evidence type="ECO:0000313" key="7">
    <source>
        <dbReference type="EMBL" id="NNU75751.1"/>
    </source>
</evidence>
<dbReference type="Proteomes" id="UP000531659">
    <property type="component" value="Unassembled WGS sequence"/>
</dbReference>
<feature type="domain" description="ABC-2 type transporter transmembrane" evidence="6">
    <location>
        <begin position="132"/>
        <end position="318"/>
    </location>
</feature>
<name>A0A7Y3WS40_9CLOT</name>
<dbReference type="Pfam" id="PF12698">
    <property type="entry name" value="ABC2_membrane_3"/>
    <property type="match status" value="1"/>
</dbReference>
<comment type="subcellular location">
    <subcellularLocation>
        <location evidence="1">Membrane</location>
        <topology evidence="1">Multi-pass membrane protein</topology>
    </subcellularLocation>
</comment>
<keyword evidence="4 5" id="KW-0472">Membrane</keyword>
<feature type="transmembrane region" description="Helical" evidence="5">
    <location>
        <begin position="303"/>
        <end position="321"/>
    </location>
</feature>
<dbReference type="InterPro" id="IPR013525">
    <property type="entry name" value="ABC2_TM"/>
</dbReference>
<dbReference type="RefSeq" id="WP_207714943.1">
    <property type="nucleotide sequence ID" value="NZ_CP087098.1"/>
</dbReference>
<feature type="transmembrane region" description="Helical" evidence="5">
    <location>
        <begin position="138"/>
        <end position="158"/>
    </location>
</feature>
<evidence type="ECO:0000256" key="1">
    <source>
        <dbReference type="ARBA" id="ARBA00004141"/>
    </source>
</evidence>
<gene>
    <name evidence="7" type="ORF">HLQ16_07385</name>
</gene>
<evidence type="ECO:0000256" key="3">
    <source>
        <dbReference type="ARBA" id="ARBA00022989"/>
    </source>
</evidence>